<accession>A0A914RAC5</accession>
<protein>
    <submittedName>
        <fullName evidence="2">Uncharacterized protein</fullName>
    </submittedName>
</protein>
<name>A0A914RAC5_9BILA</name>
<dbReference type="Proteomes" id="UP000887578">
    <property type="component" value="Unplaced"/>
</dbReference>
<proteinExistence type="predicted"/>
<keyword evidence="1" id="KW-1185">Reference proteome</keyword>
<dbReference type="WBParaSite" id="PDA_v2.g8574.t1">
    <property type="protein sequence ID" value="PDA_v2.g8574.t1"/>
    <property type="gene ID" value="PDA_v2.g8574"/>
</dbReference>
<reference evidence="2" key="1">
    <citation type="submission" date="2022-11" db="UniProtKB">
        <authorList>
            <consortium name="WormBaseParasite"/>
        </authorList>
    </citation>
    <scope>IDENTIFICATION</scope>
</reference>
<organism evidence="1 2">
    <name type="scientific">Panagrolaimus davidi</name>
    <dbReference type="NCBI Taxonomy" id="227884"/>
    <lineage>
        <taxon>Eukaryota</taxon>
        <taxon>Metazoa</taxon>
        <taxon>Ecdysozoa</taxon>
        <taxon>Nematoda</taxon>
        <taxon>Chromadorea</taxon>
        <taxon>Rhabditida</taxon>
        <taxon>Tylenchina</taxon>
        <taxon>Panagrolaimomorpha</taxon>
        <taxon>Panagrolaimoidea</taxon>
        <taxon>Panagrolaimidae</taxon>
        <taxon>Panagrolaimus</taxon>
    </lineage>
</organism>
<dbReference type="AlphaFoldDB" id="A0A914RAC5"/>
<evidence type="ECO:0000313" key="2">
    <source>
        <dbReference type="WBParaSite" id="PDA_v2.g8574.t1"/>
    </source>
</evidence>
<sequence>MAFMAVARERYITDAAANDFLDLFRLFLPNSNKTPSTYGKLKTIVNSHSKNSLIKEQNIICASCCNEICNCGKIDKSVLLIFNVQFQLEEILTRYGMIMDEYRNSMLAETDMIDIHQGEYYRDAERFCGRFETGVVADGCGRRALKFKVGCTSANSISFSLS</sequence>
<evidence type="ECO:0000313" key="1">
    <source>
        <dbReference type="Proteomes" id="UP000887578"/>
    </source>
</evidence>